<name>A0A060T9E9_BLAAD</name>
<dbReference type="Gene3D" id="3.40.1230.10">
    <property type="entry name" value="MTH938-like"/>
    <property type="match status" value="1"/>
</dbReference>
<sequence length="195" mass="21104">MFALRRSSPGLAVKLARAYSSDPKILRPKDKTGMPRAKLNMEPKAAKGNISDYDMYDELAKPLNNIETMLKDGFKLASEHQVVSPDPNSPQGLVLIGSESFKVDLTGAIENLDKGIVDISPEALSIFEVVDPIPELLVVGLGAKSRILGQKTSAYLHSLGMQLQVSNTANGCSNFDLLATERPMRIGALLFPPNL</sequence>
<dbReference type="AlphaFoldDB" id="A0A060T9E9"/>
<dbReference type="EMBL" id="HG937694">
    <property type="protein sequence ID" value="CDP37695.1"/>
    <property type="molecule type" value="Genomic_DNA"/>
</dbReference>
<reference evidence="1" key="2">
    <citation type="submission" date="2014-06" db="EMBL/GenBank/DDBJ databases">
        <title>The complete genome of Blastobotrys (Arxula) adeninivorans LS3 - a yeast of biotechnological interest.</title>
        <authorList>
            <person name="Kunze G."/>
            <person name="Gaillardin C."/>
            <person name="Czernicka M."/>
            <person name="Durrens P."/>
            <person name="Martin T."/>
            <person name="Boer E."/>
            <person name="Gabaldon T."/>
            <person name="Cruz J."/>
            <person name="Talla E."/>
            <person name="Marck C."/>
            <person name="Goffeau A."/>
            <person name="Barbe V."/>
            <person name="Baret P."/>
            <person name="Baronian K."/>
            <person name="Beier S."/>
            <person name="Bleykasten C."/>
            <person name="Bode R."/>
            <person name="Casaregola S."/>
            <person name="Despons L."/>
            <person name="Fairhead C."/>
            <person name="Giersberg M."/>
            <person name="Gierski P."/>
            <person name="Hahnel U."/>
            <person name="Hartmann A."/>
            <person name="Jankowska D."/>
            <person name="Jubin C."/>
            <person name="Jung P."/>
            <person name="Lafontaine I."/>
            <person name="Leh-Louis V."/>
            <person name="Lemaire M."/>
            <person name="Marcet-Houben M."/>
            <person name="Mascher M."/>
            <person name="Morel G."/>
            <person name="Richard G.-F."/>
            <person name="Riechen J."/>
            <person name="Sacerdot C."/>
            <person name="Sarkar A."/>
            <person name="Savel G."/>
            <person name="Schacherer J."/>
            <person name="Sherman D."/>
            <person name="Straub M.-L."/>
            <person name="Stein N."/>
            <person name="Thierry A."/>
            <person name="Trautwein-Schult A."/>
            <person name="Westhof E."/>
            <person name="Worch S."/>
            <person name="Dujon B."/>
            <person name="Souciet J.-L."/>
            <person name="Wincker P."/>
            <person name="Scholz U."/>
            <person name="Neuveglise N."/>
        </authorList>
    </citation>
    <scope>NUCLEOTIDE SEQUENCE</scope>
    <source>
        <strain evidence="1">LS3</strain>
    </source>
</reference>
<dbReference type="SUPFAM" id="SSF64076">
    <property type="entry name" value="MTH938-like"/>
    <property type="match status" value="1"/>
</dbReference>
<dbReference type="PANTHER" id="PTHR21192">
    <property type="entry name" value="NUCLEAR PROTEIN E3-3"/>
    <property type="match status" value="1"/>
</dbReference>
<dbReference type="GO" id="GO:0005743">
    <property type="term" value="C:mitochondrial inner membrane"/>
    <property type="evidence" value="ECO:0007669"/>
    <property type="project" value="TreeGrafter"/>
</dbReference>
<dbReference type="PANTHER" id="PTHR21192:SF2">
    <property type="entry name" value="NADH DEHYDROGENASE [UBIQUINONE] 1 ALPHA SUBCOMPLEX ASSEMBLY FACTOR 3"/>
    <property type="match status" value="1"/>
</dbReference>
<dbReference type="PhylomeDB" id="A0A060T9E9"/>
<dbReference type="InterPro" id="IPR036748">
    <property type="entry name" value="MTH938-like_sf"/>
</dbReference>
<protein>
    <submittedName>
        <fullName evidence="1">ARAD1D17358p</fullName>
    </submittedName>
</protein>
<accession>A0A060T9E9</accession>
<reference evidence="1" key="1">
    <citation type="submission" date="2014-02" db="EMBL/GenBank/DDBJ databases">
        <authorList>
            <person name="Genoscope - CEA"/>
        </authorList>
    </citation>
    <scope>NUCLEOTIDE SEQUENCE</scope>
    <source>
        <strain evidence="1">LS3</strain>
    </source>
</reference>
<dbReference type="GO" id="GO:0032981">
    <property type="term" value="P:mitochondrial respiratory chain complex I assembly"/>
    <property type="evidence" value="ECO:0007669"/>
    <property type="project" value="TreeGrafter"/>
</dbReference>
<dbReference type="Pfam" id="PF04430">
    <property type="entry name" value="DUF498"/>
    <property type="match status" value="1"/>
</dbReference>
<gene>
    <name evidence="1" type="ORF">GNLVRS02_ARAD1D17358g</name>
</gene>
<proteinExistence type="predicted"/>
<organism evidence="1">
    <name type="scientific">Blastobotrys adeninivorans</name>
    <name type="common">Yeast</name>
    <name type="synonym">Arxula adeninivorans</name>
    <dbReference type="NCBI Taxonomy" id="409370"/>
    <lineage>
        <taxon>Eukaryota</taxon>
        <taxon>Fungi</taxon>
        <taxon>Dikarya</taxon>
        <taxon>Ascomycota</taxon>
        <taxon>Saccharomycotina</taxon>
        <taxon>Dipodascomycetes</taxon>
        <taxon>Dipodascales</taxon>
        <taxon>Trichomonascaceae</taxon>
        <taxon>Blastobotrys</taxon>
    </lineage>
</organism>
<dbReference type="InterPro" id="IPR007523">
    <property type="entry name" value="NDUFAF3/AAMDC"/>
</dbReference>
<evidence type="ECO:0000313" key="1">
    <source>
        <dbReference type="EMBL" id="CDP37695.1"/>
    </source>
</evidence>